<dbReference type="InterPro" id="IPR036866">
    <property type="entry name" value="RibonucZ/Hydroxyglut_hydro"/>
</dbReference>
<sequence length="313" mass="33120">MSDPAVVHNAALHELAPGVHAWIQPDGSWFINNAGAICGTDGVVLVDTCTTASRTSAFLSAVAEATDGAPITAVVNTHVHPDHTFGNCLLPKSTVVIGHPDTRAGLLGPTYLDTPPSFWSPPLPLDGLVARPPTVTCQGGLTLHTGEHTVEVHHPGYPAHTSGDLFTWLPRERILFAGDLVFDGITPLALAGSLSGARRALSLLRTFEPEIVVPGHGPVLTGAVAIRRCFNLLDGYLAHVLALADDGIRTGRPALDMAADLDATYESWLDSERIVLNLHRAYAEQNAPGFTFDRDTAFADAMRLVGGPIPCCV</sequence>
<dbReference type="InterPro" id="IPR001279">
    <property type="entry name" value="Metallo-B-lactamas"/>
</dbReference>
<dbReference type="CDD" id="cd16282">
    <property type="entry name" value="metallo-hydrolase-like_MBL-fold"/>
    <property type="match status" value="1"/>
</dbReference>
<gene>
    <name evidence="2" type="ORF">NQU54_46715</name>
</gene>
<dbReference type="AlphaFoldDB" id="A0A9X2M6F1"/>
<evidence type="ECO:0000313" key="2">
    <source>
        <dbReference type="EMBL" id="MCQ8836298.1"/>
    </source>
</evidence>
<evidence type="ECO:0000259" key="1">
    <source>
        <dbReference type="SMART" id="SM00849"/>
    </source>
</evidence>
<dbReference type="Gene3D" id="3.60.15.10">
    <property type="entry name" value="Ribonuclease Z/Hydroxyacylglutathione hydrolase-like"/>
    <property type="match status" value="1"/>
</dbReference>
<protein>
    <submittedName>
        <fullName evidence="2">MBL fold metallo-hydrolase</fullName>
    </submittedName>
</protein>
<dbReference type="RefSeq" id="WP_257636352.1">
    <property type="nucleotide sequence ID" value="NZ_JANIIC010000121.1"/>
</dbReference>
<comment type="caution">
    <text evidence="2">The sequence shown here is derived from an EMBL/GenBank/DDBJ whole genome shotgun (WGS) entry which is preliminary data.</text>
</comment>
<accession>A0A9X2M6F1</accession>
<dbReference type="EMBL" id="JANIIC010000121">
    <property type="protein sequence ID" value="MCQ8836298.1"/>
    <property type="molecule type" value="Genomic_DNA"/>
</dbReference>
<proteinExistence type="predicted"/>
<dbReference type="SMART" id="SM00849">
    <property type="entry name" value="Lactamase_B"/>
    <property type="match status" value="1"/>
</dbReference>
<dbReference type="InterPro" id="IPR050855">
    <property type="entry name" value="NDM-1-like"/>
</dbReference>
<reference evidence="2" key="1">
    <citation type="submission" date="2022-06" db="EMBL/GenBank/DDBJ databases">
        <title>WGS of actinobacteria.</title>
        <authorList>
            <person name="Thawai C."/>
        </authorList>
    </citation>
    <scope>NUCLEOTIDE SEQUENCE</scope>
    <source>
        <strain evidence="2">DSM 42010</strain>
    </source>
</reference>
<dbReference type="PANTHER" id="PTHR42951">
    <property type="entry name" value="METALLO-BETA-LACTAMASE DOMAIN-CONTAINING"/>
    <property type="match status" value="1"/>
</dbReference>
<dbReference type="SUPFAM" id="SSF56281">
    <property type="entry name" value="Metallo-hydrolase/oxidoreductase"/>
    <property type="match status" value="1"/>
</dbReference>
<name>A0A9X2M6F1_STRMQ</name>
<organism evidence="2 3">
    <name type="scientific">Streptomyces malaysiensis subsp. samsunensis</name>
    <dbReference type="NCBI Taxonomy" id="459658"/>
    <lineage>
        <taxon>Bacteria</taxon>
        <taxon>Bacillati</taxon>
        <taxon>Actinomycetota</taxon>
        <taxon>Actinomycetes</taxon>
        <taxon>Kitasatosporales</taxon>
        <taxon>Streptomycetaceae</taxon>
        <taxon>Streptomyces</taxon>
        <taxon>Streptomyces violaceusniger group</taxon>
    </lineage>
</organism>
<evidence type="ECO:0000313" key="3">
    <source>
        <dbReference type="Proteomes" id="UP001142400"/>
    </source>
</evidence>
<dbReference type="Proteomes" id="UP001142400">
    <property type="component" value="Unassembled WGS sequence"/>
</dbReference>
<keyword evidence="3" id="KW-1185">Reference proteome</keyword>
<feature type="domain" description="Metallo-beta-lactamase" evidence="1">
    <location>
        <begin position="31"/>
        <end position="216"/>
    </location>
</feature>
<dbReference type="Pfam" id="PF00753">
    <property type="entry name" value="Lactamase_B"/>
    <property type="match status" value="1"/>
</dbReference>
<dbReference type="PANTHER" id="PTHR42951:SF4">
    <property type="entry name" value="ACYL-COENZYME A THIOESTERASE MBLAC2"/>
    <property type="match status" value="1"/>
</dbReference>